<name>A0ABX0IDZ8_9FLAO</name>
<dbReference type="InterPro" id="IPR046661">
    <property type="entry name" value="DUF6770"/>
</dbReference>
<feature type="signal peptide" evidence="1">
    <location>
        <begin position="1"/>
        <end position="21"/>
    </location>
</feature>
<keyword evidence="3" id="KW-1185">Reference proteome</keyword>
<keyword evidence="1" id="KW-0732">Signal</keyword>
<dbReference type="RefSeq" id="WP_166235596.1">
    <property type="nucleotide sequence ID" value="NZ_JAAJBV010000001.1"/>
</dbReference>
<comment type="caution">
    <text evidence="2">The sequence shown here is derived from an EMBL/GenBank/DDBJ whole genome shotgun (WGS) entry which is preliminary data.</text>
</comment>
<evidence type="ECO:0000313" key="3">
    <source>
        <dbReference type="Proteomes" id="UP000761423"/>
    </source>
</evidence>
<proteinExistence type="predicted"/>
<gene>
    <name evidence="2" type="ORF">G4L40_02620</name>
</gene>
<dbReference type="EMBL" id="JAAJBV010000001">
    <property type="protein sequence ID" value="NHM03595.1"/>
    <property type="molecule type" value="Genomic_DNA"/>
</dbReference>
<evidence type="ECO:0008006" key="4">
    <source>
        <dbReference type="Google" id="ProtNLM"/>
    </source>
</evidence>
<dbReference type="Pfam" id="PF20559">
    <property type="entry name" value="DUF6770"/>
    <property type="match status" value="1"/>
</dbReference>
<evidence type="ECO:0000256" key="1">
    <source>
        <dbReference type="SAM" id="SignalP"/>
    </source>
</evidence>
<dbReference type="Proteomes" id="UP000761423">
    <property type="component" value="Unassembled WGS sequence"/>
</dbReference>
<protein>
    <recommendedName>
        <fullName evidence="4">WG repeat-containing protein</fullName>
    </recommendedName>
</protein>
<reference evidence="2 3" key="1">
    <citation type="submission" date="2020-02" db="EMBL/GenBank/DDBJ databases">
        <authorList>
            <person name="Chen W.-M."/>
        </authorList>
    </citation>
    <scope>NUCLEOTIDE SEQUENCE [LARGE SCALE GENOMIC DNA]</scope>
    <source>
        <strain evidence="2 3">TWA-26</strain>
    </source>
</reference>
<accession>A0ABX0IDZ8</accession>
<sequence length="524" mass="62303">MSIKIKKIILFFFLTSFGLQAQIQKISDLSNNQFLDSKIIYDNNGEDVWGYFLLYKGDKKSKSIQEYQFVILDKNLNKVGSNKFQQEFSNHWFTEAFPNIDYLNKNENELIFGIDFDNRYDFGSFLFRKIDLKTFEISSAYFSRNEQLIQDNGLIQNFDEKKLLPDFFVPVANKGFIKYEREYKGKNEFSSLSEFRKADFKGYSFYDLNLKKKWEVKYKLTEDSGENCYSEFANDKYFVVRKNFYGKVYKGKNKYFYEVKDISTGQDIISIPIEDFKYTYVNNKVFIQDNKIYIFDRIYEFDKKNEIYQKKCLGISKRVYDIDKKTFLEQKFMFWTDLAKFHKISKYGEIKGIFIHLLDFKITSEGKTMIVGEGYFTGQQSTIIKNLYTFELDSEFKVESFGEIETQKTTYSDYVAYGDKLEANNLFDFMYSQKIRSDEFVYFYSDNEVKRGFLDSVLPELSELLPDNWVLGIVVYSDGEFKHQKIKLKTNKGKIYPLKAKKGFIILQEVSKTDNEIRLEKIDY</sequence>
<evidence type="ECO:0000313" key="2">
    <source>
        <dbReference type="EMBL" id="NHM03595.1"/>
    </source>
</evidence>
<feature type="chain" id="PRO_5047071829" description="WG repeat-containing protein" evidence="1">
    <location>
        <begin position="22"/>
        <end position="524"/>
    </location>
</feature>
<organism evidence="2 3">
    <name type="scientific">Flavobacterium celericrescens</name>
    <dbReference type="NCBI Taxonomy" id="2709780"/>
    <lineage>
        <taxon>Bacteria</taxon>
        <taxon>Pseudomonadati</taxon>
        <taxon>Bacteroidota</taxon>
        <taxon>Flavobacteriia</taxon>
        <taxon>Flavobacteriales</taxon>
        <taxon>Flavobacteriaceae</taxon>
        <taxon>Flavobacterium</taxon>
    </lineage>
</organism>